<dbReference type="SMART" id="SM00967">
    <property type="entry name" value="SpoU_sub_bind"/>
    <property type="match status" value="1"/>
</dbReference>
<evidence type="ECO:0000256" key="4">
    <source>
        <dbReference type="SAM" id="Phobius"/>
    </source>
</evidence>
<keyword evidence="2 6" id="KW-0489">Methyltransferase</keyword>
<dbReference type="RefSeq" id="WP_172472641.1">
    <property type="nucleotide sequence ID" value="NZ_BLMI01000170.1"/>
</dbReference>
<feature type="domain" description="RNA 2-O ribose methyltransferase substrate binding" evidence="5">
    <location>
        <begin position="4"/>
        <end position="76"/>
    </location>
</feature>
<dbReference type="SUPFAM" id="SSF75217">
    <property type="entry name" value="alpha/beta knot"/>
    <property type="match status" value="1"/>
</dbReference>
<dbReference type="InterPro" id="IPR029026">
    <property type="entry name" value="tRNA_m1G_MTases_N"/>
</dbReference>
<dbReference type="Pfam" id="PF00588">
    <property type="entry name" value="SpoU_methylase"/>
    <property type="match status" value="1"/>
</dbReference>
<name>A0A829ZAC9_9FIRM</name>
<proteinExistence type="inferred from homology"/>
<keyword evidence="3 6" id="KW-0808">Transferase</keyword>
<comment type="similarity">
    <text evidence="1">Belongs to the class IV-like SAM-binding methyltransferase superfamily. RNA methyltransferase TrmH family.</text>
</comment>
<dbReference type="InterPro" id="IPR029028">
    <property type="entry name" value="Alpha/beta_knot_MTases"/>
</dbReference>
<dbReference type="SUPFAM" id="SSF55315">
    <property type="entry name" value="L30e-like"/>
    <property type="match status" value="1"/>
</dbReference>
<dbReference type="Gene3D" id="3.30.1330.30">
    <property type="match status" value="1"/>
</dbReference>
<evidence type="ECO:0000313" key="6">
    <source>
        <dbReference type="EMBL" id="GFI41323.1"/>
    </source>
</evidence>
<dbReference type="PANTHER" id="PTHR46429:SF1">
    <property type="entry name" value="23S RRNA (GUANOSINE-2'-O-)-METHYLTRANSFERASE RLMB"/>
    <property type="match status" value="1"/>
</dbReference>
<dbReference type="Gene3D" id="3.40.1280.10">
    <property type="match status" value="1"/>
</dbReference>
<dbReference type="InterPro" id="IPR004441">
    <property type="entry name" value="rRNA_MeTrfase_TrmH"/>
</dbReference>
<dbReference type="InterPro" id="IPR029064">
    <property type="entry name" value="Ribosomal_eL30-like_sf"/>
</dbReference>
<dbReference type="GO" id="GO:0032259">
    <property type="term" value="P:methylation"/>
    <property type="evidence" value="ECO:0007669"/>
    <property type="project" value="UniProtKB-KW"/>
</dbReference>
<dbReference type="GO" id="GO:0003723">
    <property type="term" value="F:RNA binding"/>
    <property type="evidence" value="ECO:0007669"/>
    <property type="project" value="InterPro"/>
</dbReference>
<keyword evidence="4" id="KW-0472">Membrane</keyword>
<keyword evidence="4" id="KW-0812">Transmembrane</keyword>
<evidence type="ECO:0000256" key="3">
    <source>
        <dbReference type="ARBA" id="ARBA00022679"/>
    </source>
</evidence>
<dbReference type="EC" id="2.1.1.-" evidence="6"/>
<accession>A0A829ZAC9</accession>
<dbReference type="InterPro" id="IPR013123">
    <property type="entry name" value="SpoU_subst-bd"/>
</dbReference>
<feature type="transmembrane region" description="Helical" evidence="4">
    <location>
        <begin position="210"/>
        <end position="235"/>
    </location>
</feature>
<evidence type="ECO:0000259" key="5">
    <source>
        <dbReference type="SMART" id="SM00967"/>
    </source>
</evidence>
<dbReference type="EMBL" id="BLMI01000170">
    <property type="protein sequence ID" value="GFI41323.1"/>
    <property type="molecule type" value="Genomic_DNA"/>
</dbReference>
<dbReference type="GO" id="GO:0006396">
    <property type="term" value="P:RNA processing"/>
    <property type="evidence" value="ECO:0007669"/>
    <property type="project" value="InterPro"/>
</dbReference>
<sequence length="241" mass="26988">MKQYIYGKNTILEALRGEKSVYTVYIQNNLKDNKIIELCKRKKVRFELVDKSEFIKKLGNVKHQGIMAEVKEYRYYSIDEILNSIPEGKTPLLLMLDGLEDPHNLGAILRTCDALGVDGVIIGKNRSVGLNGTVAKVSTGAIDYVKVAQVTNLTRTLEDLKKRSFWIVGCDLDQSQDYRQVDYNLPLVIVIGSEGFGISRLVKKSCDFNVVLPMVGHVTSLNASVATAVILYQVYNSRNPL</sequence>
<organism evidence="6 7">
    <name type="scientific">Thomasclavelia cocleata</name>
    <dbReference type="NCBI Taxonomy" id="69824"/>
    <lineage>
        <taxon>Bacteria</taxon>
        <taxon>Bacillati</taxon>
        <taxon>Bacillota</taxon>
        <taxon>Erysipelotrichia</taxon>
        <taxon>Erysipelotrichales</taxon>
        <taxon>Coprobacillaceae</taxon>
        <taxon>Thomasclavelia</taxon>
    </lineage>
</organism>
<dbReference type="GO" id="GO:0005829">
    <property type="term" value="C:cytosol"/>
    <property type="evidence" value="ECO:0007669"/>
    <property type="project" value="TreeGrafter"/>
</dbReference>
<comment type="caution">
    <text evidence="6">The sequence shown here is derived from an EMBL/GenBank/DDBJ whole genome shotgun (WGS) entry which is preliminary data.</text>
</comment>
<dbReference type="AlphaFoldDB" id="A0A829ZAC9"/>
<dbReference type="Pfam" id="PF08032">
    <property type="entry name" value="SpoU_sub_bind"/>
    <property type="match status" value="1"/>
</dbReference>
<protein>
    <submittedName>
        <fullName evidence="6">Putative TrmH family tRNA/rRNA methyltransferase</fullName>
        <ecNumber evidence="6">2.1.1.-</ecNumber>
    </submittedName>
</protein>
<keyword evidence="4" id="KW-1133">Transmembrane helix</keyword>
<reference evidence="6 7" key="1">
    <citation type="journal article" date="2020" name="Microbiome">
        <title>Single-cell genomics of uncultured bacteria reveals dietary fiber responders in the mouse gut microbiota.</title>
        <authorList>
            <person name="Chijiiwa R."/>
            <person name="Hosokawa M."/>
            <person name="Kogawa M."/>
            <person name="Nishikawa Y."/>
            <person name="Ide K."/>
            <person name="Sakanashi C."/>
            <person name="Takahashi K."/>
            <person name="Takeyama H."/>
        </authorList>
    </citation>
    <scope>NUCLEOTIDE SEQUENCE [LARGE SCALE GENOMIC DNA]</scope>
    <source>
        <strain evidence="6">IMSAGC_017</strain>
    </source>
</reference>
<dbReference type="PANTHER" id="PTHR46429">
    <property type="entry name" value="23S RRNA (GUANOSINE-2'-O-)-METHYLTRANSFERASE RLMB"/>
    <property type="match status" value="1"/>
</dbReference>
<dbReference type="NCBIfam" id="TIGR00186">
    <property type="entry name" value="rRNA_methyl_3"/>
    <property type="match status" value="1"/>
</dbReference>
<dbReference type="Proteomes" id="UP000490821">
    <property type="component" value="Unassembled WGS sequence"/>
</dbReference>
<gene>
    <name evidence="6" type="ORF">IMSAGC017_01366</name>
</gene>
<evidence type="ECO:0000313" key="7">
    <source>
        <dbReference type="Proteomes" id="UP000490821"/>
    </source>
</evidence>
<dbReference type="GO" id="GO:0008173">
    <property type="term" value="F:RNA methyltransferase activity"/>
    <property type="evidence" value="ECO:0007669"/>
    <property type="project" value="InterPro"/>
</dbReference>
<dbReference type="FunFam" id="3.40.1280.10:FF:000008">
    <property type="entry name" value="Group 3 RNA methyltransferase TrmH"/>
    <property type="match status" value="1"/>
</dbReference>
<evidence type="ECO:0000256" key="2">
    <source>
        <dbReference type="ARBA" id="ARBA00022603"/>
    </source>
</evidence>
<dbReference type="CDD" id="cd18103">
    <property type="entry name" value="SpoU-like_RlmB"/>
    <property type="match status" value="1"/>
</dbReference>
<dbReference type="InterPro" id="IPR001537">
    <property type="entry name" value="SpoU_MeTrfase"/>
</dbReference>
<evidence type="ECO:0000256" key="1">
    <source>
        <dbReference type="ARBA" id="ARBA00007228"/>
    </source>
</evidence>